<dbReference type="CDD" id="cd00028">
    <property type="entry name" value="B_lectin"/>
    <property type="match status" value="1"/>
</dbReference>
<dbReference type="InterPro" id="IPR000742">
    <property type="entry name" value="EGF"/>
</dbReference>
<feature type="transmembrane region" description="Helical" evidence="20">
    <location>
        <begin position="438"/>
        <end position="462"/>
    </location>
</feature>
<evidence type="ECO:0000256" key="20">
    <source>
        <dbReference type="SAM" id="Phobius"/>
    </source>
</evidence>
<keyword evidence="27" id="KW-1185">Reference proteome</keyword>
<evidence type="ECO:0000259" key="25">
    <source>
        <dbReference type="PROSITE" id="PS50948"/>
    </source>
</evidence>
<dbReference type="SMART" id="SM00108">
    <property type="entry name" value="B_lectin"/>
    <property type="match status" value="1"/>
</dbReference>
<dbReference type="InterPro" id="IPR024171">
    <property type="entry name" value="SRK-like_kinase"/>
</dbReference>
<dbReference type="PROSITE" id="PS50011">
    <property type="entry name" value="PROTEIN_KINASE_DOM"/>
    <property type="match status" value="1"/>
</dbReference>
<evidence type="ECO:0000256" key="13">
    <source>
        <dbReference type="ARBA" id="ARBA00023180"/>
    </source>
</evidence>
<name>A0AAW1HXV0_SAPOF</name>
<dbReference type="InterPro" id="IPR000719">
    <property type="entry name" value="Prot_kinase_dom"/>
</dbReference>
<dbReference type="Pfam" id="PF07714">
    <property type="entry name" value="PK_Tyr_Ser-Thr"/>
    <property type="match status" value="1"/>
</dbReference>
<evidence type="ECO:0000256" key="1">
    <source>
        <dbReference type="ARBA" id="ARBA00004251"/>
    </source>
</evidence>
<feature type="chain" id="PRO_5043609606" description="Receptor-like serine/threonine-protein kinase" evidence="21">
    <location>
        <begin position="20"/>
        <end position="851"/>
    </location>
</feature>
<feature type="compositionally biased region" description="Basic and acidic residues" evidence="19">
    <location>
        <begin position="823"/>
        <end position="836"/>
    </location>
</feature>
<evidence type="ECO:0000256" key="14">
    <source>
        <dbReference type="ARBA" id="ARBA00047899"/>
    </source>
</evidence>
<keyword evidence="11 20" id="KW-0472">Membrane</keyword>
<evidence type="ECO:0000256" key="11">
    <source>
        <dbReference type="ARBA" id="ARBA00023136"/>
    </source>
</evidence>
<evidence type="ECO:0000256" key="6">
    <source>
        <dbReference type="ARBA" id="ARBA00022729"/>
    </source>
</evidence>
<proteinExistence type="inferred from homology"/>
<dbReference type="Pfam" id="PF01453">
    <property type="entry name" value="B_lectin"/>
    <property type="match status" value="1"/>
</dbReference>
<feature type="domain" description="Protein kinase" evidence="22">
    <location>
        <begin position="531"/>
        <end position="815"/>
    </location>
</feature>
<dbReference type="Gene3D" id="2.90.10.10">
    <property type="entry name" value="Bulb-type lectin domain"/>
    <property type="match status" value="1"/>
</dbReference>
<keyword evidence="13" id="KW-0325">Glycoprotein</keyword>
<dbReference type="Gene3D" id="3.30.200.20">
    <property type="entry name" value="Phosphorylase Kinase, domain 1"/>
    <property type="match status" value="1"/>
</dbReference>
<accession>A0AAW1HXV0</accession>
<dbReference type="GO" id="GO:0004674">
    <property type="term" value="F:protein serine/threonine kinase activity"/>
    <property type="evidence" value="ECO:0007669"/>
    <property type="project" value="UniProtKB-KW"/>
</dbReference>
<evidence type="ECO:0000256" key="10">
    <source>
        <dbReference type="ARBA" id="ARBA00022989"/>
    </source>
</evidence>
<dbReference type="PROSITE" id="PS00107">
    <property type="entry name" value="PROTEIN_KINASE_ATP"/>
    <property type="match status" value="1"/>
</dbReference>
<comment type="catalytic activity">
    <reaction evidence="14 16">
        <text>L-threonyl-[protein] + ATP = O-phospho-L-threonyl-[protein] + ADP + H(+)</text>
        <dbReference type="Rhea" id="RHEA:46608"/>
        <dbReference type="Rhea" id="RHEA-COMP:11060"/>
        <dbReference type="Rhea" id="RHEA-COMP:11605"/>
        <dbReference type="ChEBI" id="CHEBI:15378"/>
        <dbReference type="ChEBI" id="CHEBI:30013"/>
        <dbReference type="ChEBI" id="CHEBI:30616"/>
        <dbReference type="ChEBI" id="CHEBI:61977"/>
        <dbReference type="ChEBI" id="CHEBI:456216"/>
        <dbReference type="EC" id="2.7.11.1"/>
    </reaction>
</comment>
<dbReference type="EMBL" id="JBDFQZ010000010">
    <property type="protein sequence ID" value="KAK9681737.1"/>
    <property type="molecule type" value="Genomic_DNA"/>
</dbReference>
<evidence type="ECO:0000256" key="12">
    <source>
        <dbReference type="ARBA" id="ARBA00023157"/>
    </source>
</evidence>
<feature type="signal peptide" evidence="21">
    <location>
        <begin position="1"/>
        <end position="19"/>
    </location>
</feature>
<keyword evidence="10 20" id="KW-1133">Transmembrane helix</keyword>
<feature type="domain" description="Apple" evidence="25">
    <location>
        <begin position="340"/>
        <end position="421"/>
    </location>
</feature>
<feature type="domain" description="EGF-like" evidence="23">
    <location>
        <begin position="285"/>
        <end position="321"/>
    </location>
</feature>
<dbReference type="InterPro" id="IPR003609">
    <property type="entry name" value="Pan_app"/>
</dbReference>
<dbReference type="SUPFAM" id="SSF56112">
    <property type="entry name" value="Protein kinase-like (PK-like)"/>
    <property type="match status" value="1"/>
</dbReference>
<keyword evidence="9 16" id="KW-0067">ATP-binding</keyword>
<dbReference type="GO" id="GO:0005886">
    <property type="term" value="C:plasma membrane"/>
    <property type="evidence" value="ECO:0007669"/>
    <property type="project" value="UniProtKB-SubCell"/>
</dbReference>
<evidence type="ECO:0000313" key="27">
    <source>
        <dbReference type="Proteomes" id="UP001443914"/>
    </source>
</evidence>
<dbReference type="InterPro" id="IPR021820">
    <property type="entry name" value="S-locus_recpt_kinase_C"/>
</dbReference>
<dbReference type="Pfam" id="PF11883">
    <property type="entry name" value="DUF3403"/>
    <property type="match status" value="1"/>
</dbReference>
<dbReference type="InterPro" id="IPR036426">
    <property type="entry name" value="Bulb-type_lectin_dom_sf"/>
</dbReference>
<evidence type="ECO:0000256" key="5">
    <source>
        <dbReference type="ARBA" id="ARBA00022692"/>
    </source>
</evidence>
<dbReference type="PIRSF" id="PIRSF000641">
    <property type="entry name" value="SRK"/>
    <property type="match status" value="1"/>
</dbReference>
<dbReference type="Proteomes" id="UP001443914">
    <property type="component" value="Unassembled WGS sequence"/>
</dbReference>
<dbReference type="CDD" id="cd01098">
    <property type="entry name" value="PAN_AP_plant"/>
    <property type="match status" value="1"/>
</dbReference>
<dbReference type="Pfam" id="PF00954">
    <property type="entry name" value="S_locus_glycop"/>
    <property type="match status" value="1"/>
</dbReference>
<keyword evidence="4 16" id="KW-0808">Transferase</keyword>
<dbReference type="FunFam" id="1.10.510.10:FF:000060">
    <property type="entry name" value="G-type lectin S-receptor-like serine/threonine-protein kinase"/>
    <property type="match status" value="1"/>
</dbReference>
<evidence type="ECO:0000256" key="17">
    <source>
        <dbReference type="PROSITE-ProRule" id="PRU00076"/>
    </source>
</evidence>
<dbReference type="FunFam" id="3.30.200.20:FF:000195">
    <property type="entry name" value="G-type lectin S-receptor-like serine/threonine-protein kinase"/>
    <property type="match status" value="1"/>
</dbReference>
<dbReference type="SMART" id="SM00220">
    <property type="entry name" value="S_TKc"/>
    <property type="match status" value="1"/>
</dbReference>
<dbReference type="PROSITE" id="PS50026">
    <property type="entry name" value="EGF_3"/>
    <property type="match status" value="1"/>
</dbReference>
<evidence type="ECO:0000256" key="2">
    <source>
        <dbReference type="ARBA" id="ARBA00022475"/>
    </source>
</evidence>
<dbReference type="InterPro" id="IPR000858">
    <property type="entry name" value="S_locus_glycoprot_dom"/>
</dbReference>
<evidence type="ECO:0000256" key="3">
    <source>
        <dbReference type="ARBA" id="ARBA00022527"/>
    </source>
</evidence>
<dbReference type="Pfam" id="PF08276">
    <property type="entry name" value="PAN_2"/>
    <property type="match status" value="1"/>
</dbReference>
<keyword evidence="3 16" id="KW-0723">Serine/threonine-protein kinase</keyword>
<feature type="domain" description="Bulb-type lectin" evidence="24">
    <location>
        <begin position="22"/>
        <end position="144"/>
    </location>
</feature>
<evidence type="ECO:0000256" key="9">
    <source>
        <dbReference type="ARBA" id="ARBA00022840"/>
    </source>
</evidence>
<comment type="catalytic activity">
    <reaction evidence="15 16">
        <text>L-seryl-[protein] + ATP = O-phospho-L-seryl-[protein] + ADP + H(+)</text>
        <dbReference type="Rhea" id="RHEA:17989"/>
        <dbReference type="Rhea" id="RHEA-COMP:9863"/>
        <dbReference type="Rhea" id="RHEA-COMP:11604"/>
        <dbReference type="ChEBI" id="CHEBI:15378"/>
        <dbReference type="ChEBI" id="CHEBI:29999"/>
        <dbReference type="ChEBI" id="CHEBI:30616"/>
        <dbReference type="ChEBI" id="CHEBI:83421"/>
        <dbReference type="ChEBI" id="CHEBI:456216"/>
        <dbReference type="EC" id="2.7.11.1"/>
    </reaction>
</comment>
<dbReference type="Gene3D" id="1.10.510.10">
    <property type="entry name" value="Transferase(Phosphotransferase) domain 1"/>
    <property type="match status" value="1"/>
</dbReference>
<protein>
    <recommendedName>
        <fullName evidence="16">Receptor-like serine/threonine-protein kinase</fullName>
        <ecNumber evidence="16">2.7.11.1</ecNumber>
    </recommendedName>
</protein>
<dbReference type="InterPro" id="IPR017441">
    <property type="entry name" value="Protein_kinase_ATP_BS"/>
</dbReference>
<dbReference type="InterPro" id="IPR011009">
    <property type="entry name" value="Kinase-like_dom_sf"/>
</dbReference>
<evidence type="ECO:0000313" key="26">
    <source>
        <dbReference type="EMBL" id="KAK9681737.1"/>
    </source>
</evidence>
<evidence type="ECO:0000259" key="23">
    <source>
        <dbReference type="PROSITE" id="PS50026"/>
    </source>
</evidence>
<evidence type="ECO:0000256" key="18">
    <source>
        <dbReference type="PROSITE-ProRule" id="PRU10141"/>
    </source>
</evidence>
<keyword evidence="5 20" id="KW-0812">Transmembrane</keyword>
<dbReference type="PROSITE" id="PS50927">
    <property type="entry name" value="BULB_LECTIN"/>
    <property type="match status" value="1"/>
</dbReference>
<comment type="caution">
    <text evidence="17">Lacks conserved residue(s) required for the propagation of feature annotation.</text>
</comment>
<comment type="similarity">
    <text evidence="16">Belongs to the protein kinase superfamily. Ser/Thr protein kinase family.</text>
</comment>
<dbReference type="GO" id="GO:0005524">
    <property type="term" value="F:ATP binding"/>
    <property type="evidence" value="ECO:0007669"/>
    <property type="project" value="UniProtKB-UniRule"/>
</dbReference>
<dbReference type="PROSITE" id="PS50948">
    <property type="entry name" value="PAN"/>
    <property type="match status" value="1"/>
</dbReference>
<organism evidence="26 27">
    <name type="scientific">Saponaria officinalis</name>
    <name type="common">Common soapwort</name>
    <name type="synonym">Lychnis saponaria</name>
    <dbReference type="NCBI Taxonomy" id="3572"/>
    <lineage>
        <taxon>Eukaryota</taxon>
        <taxon>Viridiplantae</taxon>
        <taxon>Streptophyta</taxon>
        <taxon>Embryophyta</taxon>
        <taxon>Tracheophyta</taxon>
        <taxon>Spermatophyta</taxon>
        <taxon>Magnoliopsida</taxon>
        <taxon>eudicotyledons</taxon>
        <taxon>Gunneridae</taxon>
        <taxon>Pentapetalae</taxon>
        <taxon>Caryophyllales</taxon>
        <taxon>Caryophyllaceae</taxon>
        <taxon>Caryophylleae</taxon>
        <taxon>Saponaria</taxon>
    </lineage>
</organism>
<dbReference type="SMART" id="SM00473">
    <property type="entry name" value="PAN_AP"/>
    <property type="match status" value="1"/>
</dbReference>
<evidence type="ECO:0000256" key="8">
    <source>
        <dbReference type="ARBA" id="ARBA00022777"/>
    </source>
</evidence>
<evidence type="ECO:0000256" key="21">
    <source>
        <dbReference type="SAM" id="SignalP"/>
    </source>
</evidence>
<dbReference type="GO" id="GO:0048544">
    <property type="term" value="P:recognition of pollen"/>
    <property type="evidence" value="ECO:0007669"/>
    <property type="project" value="InterPro"/>
</dbReference>
<evidence type="ECO:0000256" key="4">
    <source>
        <dbReference type="ARBA" id="ARBA00022679"/>
    </source>
</evidence>
<feature type="region of interest" description="Disordered" evidence="19">
    <location>
        <begin position="814"/>
        <end position="838"/>
    </location>
</feature>
<feature type="binding site" evidence="18">
    <location>
        <position position="559"/>
    </location>
    <ligand>
        <name>ATP</name>
        <dbReference type="ChEBI" id="CHEBI:30616"/>
    </ligand>
</feature>
<dbReference type="CDD" id="cd14066">
    <property type="entry name" value="STKc_IRAK"/>
    <property type="match status" value="1"/>
</dbReference>
<comment type="caution">
    <text evidence="26">The sequence shown here is derived from an EMBL/GenBank/DDBJ whole genome shotgun (WGS) entry which is preliminary data.</text>
</comment>
<keyword evidence="8 16" id="KW-0418">Kinase</keyword>
<keyword evidence="7 16" id="KW-0547">Nucleotide-binding</keyword>
<keyword evidence="2" id="KW-1003">Cell membrane</keyword>
<dbReference type="InterPro" id="IPR008271">
    <property type="entry name" value="Ser/Thr_kinase_AS"/>
</dbReference>
<dbReference type="SUPFAM" id="SSF51110">
    <property type="entry name" value="alpha-D-mannose-specific plant lectins"/>
    <property type="match status" value="1"/>
</dbReference>
<dbReference type="PANTHER" id="PTHR27002">
    <property type="entry name" value="RECEPTOR-LIKE SERINE/THREONINE-PROTEIN KINASE SD1-8"/>
    <property type="match status" value="1"/>
</dbReference>
<dbReference type="PROSITE" id="PS00108">
    <property type="entry name" value="PROTEIN_KINASE_ST"/>
    <property type="match status" value="1"/>
</dbReference>
<dbReference type="InterPro" id="IPR001480">
    <property type="entry name" value="Bulb-type_lectin_dom"/>
</dbReference>
<comment type="subcellular location">
    <subcellularLocation>
        <location evidence="1">Cell membrane</location>
        <topology evidence="1">Single-pass type I membrane protein</topology>
    </subcellularLocation>
</comment>
<dbReference type="InterPro" id="IPR001245">
    <property type="entry name" value="Ser-Thr/Tyr_kinase_cat_dom"/>
</dbReference>
<dbReference type="PANTHER" id="PTHR27002:SF150">
    <property type="entry name" value="RECEPTOR-LIKE SERINE_THREONINE-PROTEIN KINASE SD1-8"/>
    <property type="match status" value="1"/>
</dbReference>
<keyword evidence="12" id="KW-1015">Disulfide bond</keyword>
<dbReference type="EC" id="2.7.11.1" evidence="16"/>
<dbReference type="AlphaFoldDB" id="A0AAW1HXV0"/>
<reference evidence="26" key="1">
    <citation type="submission" date="2024-03" db="EMBL/GenBank/DDBJ databases">
        <title>WGS assembly of Saponaria officinalis var. Norfolk2.</title>
        <authorList>
            <person name="Jenkins J."/>
            <person name="Shu S."/>
            <person name="Grimwood J."/>
            <person name="Barry K."/>
            <person name="Goodstein D."/>
            <person name="Schmutz J."/>
            <person name="Leebens-Mack J."/>
            <person name="Osbourn A."/>
        </authorList>
    </citation>
    <scope>NUCLEOTIDE SEQUENCE [LARGE SCALE GENOMIC DNA]</scope>
    <source>
        <strain evidence="26">JIC</strain>
    </source>
</reference>
<gene>
    <name evidence="26" type="ORF">RND81_10G024500</name>
</gene>
<keyword evidence="6 21" id="KW-0732">Signal</keyword>
<evidence type="ECO:0000256" key="16">
    <source>
        <dbReference type="PIRNR" id="PIRNR000641"/>
    </source>
</evidence>
<evidence type="ECO:0000259" key="22">
    <source>
        <dbReference type="PROSITE" id="PS50011"/>
    </source>
</evidence>
<evidence type="ECO:0000259" key="24">
    <source>
        <dbReference type="PROSITE" id="PS50927"/>
    </source>
</evidence>
<sequence>MKLFNIIPIFFVCFFPVYSKLSDTLTKTEFLSINQTLISSGGKFELGFFQRGNPIKYSYYLGIWYKDIPSNVIIWVANRNAPSFSNSSIFHFGNNSNIVLSNGGSMIIWETHQLNLVNPVIQLLDSGNLVVREVWDSNPDNFMWQSFDYPTDTLVPGQKLGVNLKTGLDRVLVSWVSRDEPGIGNFNVSLDYKSGQEIYVRNFDKIFYRSGPWDGHTFGGVSGMMLDQMGFNLTLYDNSDEVYYTVLPSPNTQIKIRTTLNCYGNLESLVWISDSNRWNRFWYTRQDQCDYYGACGPYGICNVTSFFVCKCPKGFKPKKSNAWELRQWIDGCVRETILDCKNDGFLQLDNIKLPRISSSFVDKTLNLDQCRERCKNNCSCVAYANSIFDNEVGFGCRIWTDDLIDMRIFVEGGHTLYIRLSASDLASNEPSKKRKVHIGTLAIASIPTIIILLVTLTTWIICKRRSSSYIYAKRMLDSRGNCHMIKKRQEILHSGQIITCYSDYCGEAKNADDVELPIFDIYSMAYATDNFSDANKLGQGGFGSVYKGVMVDGQEVAIKRLSRESGQGTEEFKNEVRLIAKLQHRNLVRLIGCSVDMNEKMLIYEFLPNRSLDLILFHKGRNSVLNWQTRFNIICGVARGILYLHQDSRYRIIHRDLKASNILLDADMNPKISDFGMARIFGGDETQGNTMRVVGTYGYMAPEFAMNGIFSTKSDVYSFGVLVLEILSGMKNRGFVSSDTDLNLLGYAWDKWRNGQEVELLDKSIGETTQSTQQVSRCVQVGLLCVQERPEDRPTMGSVLLMLSGDSISLPQPTLPGFHRVSKPSETDSSSNKHDQSVTVNQVTLTIINPR</sequence>
<evidence type="ECO:0000256" key="7">
    <source>
        <dbReference type="ARBA" id="ARBA00022741"/>
    </source>
</evidence>
<evidence type="ECO:0000256" key="15">
    <source>
        <dbReference type="ARBA" id="ARBA00048679"/>
    </source>
</evidence>
<evidence type="ECO:0000256" key="19">
    <source>
        <dbReference type="SAM" id="MobiDB-lite"/>
    </source>
</evidence>
<keyword evidence="17" id="KW-0245">EGF-like domain</keyword>